<dbReference type="EMBL" id="VSSQ01015090">
    <property type="protein sequence ID" value="MPM55058.1"/>
    <property type="molecule type" value="Genomic_DNA"/>
</dbReference>
<gene>
    <name evidence="7" type="primary">dnaJ_47</name>
    <name evidence="7" type="ORF">SDC9_101843</name>
</gene>
<dbReference type="CDD" id="cd10747">
    <property type="entry name" value="DnaJ_C"/>
    <property type="match status" value="1"/>
</dbReference>
<evidence type="ECO:0000256" key="3">
    <source>
        <dbReference type="ARBA" id="ARBA00022771"/>
    </source>
</evidence>
<proteinExistence type="predicted"/>
<evidence type="ECO:0000313" key="7">
    <source>
        <dbReference type="EMBL" id="MPM55058.1"/>
    </source>
</evidence>
<comment type="caution">
    <text evidence="7">The sequence shown here is derived from an EMBL/GenBank/DDBJ whole genome shotgun (WGS) entry which is preliminary data.</text>
</comment>
<dbReference type="SUPFAM" id="SSF49493">
    <property type="entry name" value="HSP40/DnaJ peptide-binding domain"/>
    <property type="match status" value="2"/>
</dbReference>
<sequence length="157" mass="16854">MKIPAGVDTGTRLRIAGEGEPGINGGSSGDLYLLVSVAEHPDFKRDGADLHTRLVLSFPQAALGCTVPVPVLSGEPENLSIPAGTQPGKVFTLRGKGMPRLRGARGTGDLHVHVVVDVPKKLTDRQRALLEELAREMRVEVEDSGVFGKFFRNLFDS</sequence>
<dbReference type="GO" id="GO:0008270">
    <property type="term" value="F:zinc ion binding"/>
    <property type="evidence" value="ECO:0007669"/>
    <property type="project" value="UniProtKB-KW"/>
</dbReference>
<evidence type="ECO:0000256" key="1">
    <source>
        <dbReference type="ARBA" id="ARBA00022723"/>
    </source>
</evidence>
<evidence type="ECO:0000259" key="6">
    <source>
        <dbReference type="Pfam" id="PF01556"/>
    </source>
</evidence>
<evidence type="ECO:0000256" key="4">
    <source>
        <dbReference type="ARBA" id="ARBA00022833"/>
    </source>
</evidence>
<dbReference type="Pfam" id="PF01556">
    <property type="entry name" value="DnaJ_C"/>
    <property type="match status" value="1"/>
</dbReference>
<dbReference type="Gene3D" id="2.60.260.20">
    <property type="entry name" value="Urease metallochaperone UreE, N-terminal domain"/>
    <property type="match status" value="2"/>
</dbReference>
<keyword evidence="1" id="KW-0479">Metal-binding</keyword>
<name>A0A645AQK7_9ZZZZ</name>
<dbReference type="InterPro" id="IPR002939">
    <property type="entry name" value="DnaJ_C"/>
</dbReference>
<dbReference type="GO" id="GO:0005737">
    <property type="term" value="C:cytoplasm"/>
    <property type="evidence" value="ECO:0007669"/>
    <property type="project" value="TreeGrafter"/>
</dbReference>
<organism evidence="7">
    <name type="scientific">bioreactor metagenome</name>
    <dbReference type="NCBI Taxonomy" id="1076179"/>
    <lineage>
        <taxon>unclassified sequences</taxon>
        <taxon>metagenomes</taxon>
        <taxon>ecological metagenomes</taxon>
    </lineage>
</organism>
<reference evidence="7" key="1">
    <citation type="submission" date="2019-08" db="EMBL/GenBank/DDBJ databases">
        <authorList>
            <person name="Kucharzyk K."/>
            <person name="Murdoch R.W."/>
            <person name="Higgins S."/>
            <person name="Loffler F."/>
        </authorList>
    </citation>
    <scope>NUCLEOTIDE SEQUENCE</scope>
</reference>
<dbReference type="PANTHER" id="PTHR43096">
    <property type="entry name" value="DNAJ HOMOLOG 1, MITOCHONDRIAL-RELATED"/>
    <property type="match status" value="1"/>
</dbReference>
<keyword evidence="2" id="KW-0677">Repeat</keyword>
<dbReference type="AlphaFoldDB" id="A0A645AQK7"/>
<keyword evidence="3" id="KW-0863">Zinc-finger</keyword>
<keyword evidence="5" id="KW-0143">Chaperone</keyword>
<dbReference type="GO" id="GO:0051082">
    <property type="term" value="F:unfolded protein binding"/>
    <property type="evidence" value="ECO:0007669"/>
    <property type="project" value="InterPro"/>
</dbReference>
<accession>A0A645AQK7</accession>
<dbReference type="PANTHER" id="PTHR43096:SF52">
    <property type="entry name" value="DNAJ HOMOLOG 1, MITOCHONDRIAL-RELATED"/>
    <property type="match status" value="1"/>
</dbReference>
<dbReference type="GO" id="GO:0042026">
    <property type="term" value="P:protein refolding"/>
    <property type="evidence" value="ECO:0007669"/>
    <property type="project" value="TreeGrafter"/>
</dbReference>
<evidence type="ECO:0000256" key="5">
    <source>
        <dbReference type="ARBA" id="ARBA00023186"/>
    </source>
</evidence>
<evidence type="ECO:0000256" key="2">
    <source>
        <dbReference type="ARBA" id="ARBA00022737"/>
    </source>
</evidence>
<dbReference type="InterPro" id="IPR008971">
    <property type="entry name" value="HSP40/DnaJ_pept-bd"/>
</dbReference>
<feature type="domain" description="Chaperone DnaJ C-terminal" evidence="6">
    <location>
        <begin position="2"/>
        <end position="119"/>
    </location>
</feature>
<dbReference type="FunFam" id="2.60.260.20:FF:000005">
    <property type="entry name" value="Chaperone protein dnaJ 1, mitochondrial"/>
    <property type="match status" value="1"/>
</dbReference>
<keyword evidence="4" id="KW-0862">Zinc</keyword>
<protein>
    <submittedName>
        <fullName evidence="7">Chaperone protein DnaJ</fullName>
    </submittedName>
</protein>